<dbReference type="EMBL" id="JAAVXB010000003">
    <property type="protein sequence ID" value="NKF22026.1"/>
    <property type="molecule type" value="Genomic_DNA"/>
</dbReference>
<dbReference type="InterPro" id="IPR034660">
    <property type="entry name" value="DinB/YfiT-like"/>
</dbReference>
<proteinExistence type="predicted"/>
<keyword evidence="2" id="KW-1185">Reference proteome</keyword>
<dbReference type="InterPro" id="IPR018531">
    <property type="entry name" value="DUF1993"/>
</dbReference>
<organism evidence="1 2">
    <name type="scientific">Solimonas marina</name>
    <dbReference type="NCBI Taxonomy" id="2714601"/>
    <lineage>
        <taxon>Bacteria</taxon>
        <taxon>Pseudomonadati</taxon>
        <taxon>Pseudomonadota</taxon>
        <taxon>Gammaproteobacteria</taxon>
        <taxon>Nevskiales</taxon>
        <taxon>Nevskiaceae</taxon>
        <taxon>Solimonas</taxon>
    </lineage>
</organism>
<sequence length="168" mass="18788">MTLSMYDISVPVFVRMLGNLRSLLEKGATHAESHTFDDALLADSRLFVDMLPLARQVHIASDAAKGAAARLAGIEPPSFEDVERSLTELIARVDKTVAFLQTLKPEQFEGSETRPISLKLRSGTLEFVGQSFLLDFALPNFYFHITTTYNILRHNGVEIGKMDYLGRR</sequence>
<reference evidence="1" key="1">
    <citation type="submission" date="2020-03" db="EMBL/GenBank/DDBJ databases">
        <title>Solimonas marina sp. nov., isolated from deep seawater of the Pacific Ocean.</title>
        <authorList>
            <person name="Liu X."/>
            <person name="Lai Q."/>
            <person name="Sun F."/>
            <person name="Gai Y."/>
            <person name="Li G."/>
            <person name="Shao Z."/>
        </authorList>
    </citation>
    <scope>NUCLEOTIDE SEQUENCE</scope>
    <source>
        <strain evidence="1">C16B3</strain>
    </source>
</reference>
<dbReference type="PANTHER" id="PTHR36922:SF1">
    <property type="entry name" value="DUF1993 DOMAIN-CONTAINING PROTEIN"/>
    <property type="match status" value="1"/>
</dbReference>
<evidence type="ECO:0000313" key="1">
    <source>
        <dbReference type="EMBL" id="NKF22026.1"/>
    </source>
</evidence>
<dbReference type="Proteomes" id="UP000653472">
    <property type="component" value="Unassembled WGS sequence"/>
</dbReference>
<dbReference type="Pfam" id="PF09351">
    <property type="entry name" value="DUF1993"/>
    <property type="match status" value="1"/>
</dbReference>
<dbReference type="Gene3D" id="1.20.120.450">
    <property type="entry name" value="dinb family like domain"/>
    <property type="match status" value="1"/>
</dbReference>
<accession>A0A970B935</accession>
<dbReference type="SUPFAM" id="SSF109854">
    <property type="entry name" value="DinB/YfiT-like putative metalloenzymes"/>
    <property type="match status" value="1"/>
</dbReference>
<dbReference type="RefSeq" id="WP_168147284.1">
    <property type="nucleotide sequence ID" value="NZ_JAAVXB010000003.1"/>
</dbReference>
<comment type="caution">
    <text evidence="1">The sequence shown here is derived from an EMBL/GenBank/DDBJ whole genome shotgun (WGS) entry which is preliminary data.</text>
</comment>
<protein>
    <submittedName>
        <fullName evidence="1">DUF1993 domain-containing protein</fullName>
    </submittedName>
</protein>
<dbReference type="PANTHER" id="PTHR36922">
    <property type="entry name" value="BLL2446 PROTEIN"/>
    <property type="match status" value="1"/>
</dbReference>
<name>A0A970B935_9GAMM</name>
<evidence type="ECO:0000313" key="2">
    <source>
        <dbReference type="Proteomes" id="UP000653472"/>
    </source>
</evidence>
<dbReference type="AlphaFoldDB" id="A0A970B935"/>
<gene>
    <name evidence="1" type="ORF">G7Y82_06825</name>
</gene>